<dbReference type="Proteomes" id="UP000281975">
    <property type="component" value="Unassembled WGS sequence"/>
</dbReference>
<comment type="caution">
    <text evidence="1">The sequence shown here is derived from an EMBL/GenBank/DDBJ whole genome shotgun (WGS) entry which is preliminary data.</text>
</comment>
<dbReference type="RefSeq" id="WP_121172843.1">
    <property type="nucleotide sequence ID" value="NZ_RBIN01000005.1"/>
</dbReference>
<reference evidence="1 2" key="1">
    <citation type="submission" date="2018-10" db="EMBL/GenBank/DDBJ databases">
        <title>Genomic Encyclopedia of Type Strains, Phase IV (KMG-IV): sequencing the most valuable type-strain genomes for metagenomic binning, comparative biology and taxonomic classification.</title>
        <authorList>
            <person name="Goeker M."/>
        </authorList>
    </citation>
    <scope>NUCLEOTIDE SEQUENCE [LARGE SCALE GENOMIC DNA]</scope>
    <source>
        <strain evidence="1 2">DSM 23229</strain>
    </source>
</reference>
<dbReference type="InterPro" id="IPR053917">
    <property type="entry name" value="DUF6979"/>
</dbReference>
<keyword evidence="2" id="KW-1185">Reference proteome</keyword>
<dbReference type="OrthoDB" id="5586840at2"/>
<proteinExistence type="predicted"/>
<accession>A0A420WW60</accession>
<evidence type="ECO:0000313" key="1">
    <source>
        <dbReference type="EMBL" id="RKR03366.1"/>
    </source>
</evidence>
<organism evidence="1 2">
    <name type="scientific">Kushneria sinocarnis</name>
    <dbReference type="NCBI Taxonomy" id="595502"/>
    <lineage>
        <taxon>Bacteria</taxon>
        <taxon>Pseudomonadati</taxon>
        <taxon>Pseudomonadota</taxon>
        <taxon>Gammaproteobacteria</taxon>
        <taxon>Oceanospirillales</taxon>
        <taxon>Halomonadaceae</taxon>
        <taxon>Kushneria</taxon>
    </lineage>
</organism>
<name>A0A420WW60_9GAMM</name>
<protein>
    <submittedName>
        <fullName evidence="1">Uncharacterized protein</fullName>
    </submittedName>
</protein>
<dbReference type="AlphaFoldDB" id="A0A420WW60"/>
<gene>
    <name evidence="1" type="ORF">C7446_1890</name>
</gene>
<sequence length="125" mass="13920">MRRYGKVATEAVYMAQSGVDPVNAWQRAAENEFVDRVAAIKKGCPKSAFLGLAEEGHIQGIPSGSYTTSKRNKRYALELFRLLKGDHGLVDDRRTLWVRACGPEHKAHNGQMDVVIALWSEGLLH</sequence>
<evidence type="ECO:0000313" key="2">
    <source>
        <dbReference type="Proteomes" id="UP000281975"/>
    </source>
</evidence>
<dbReference type="EMBL" id="RBIN01000005">
    <property type="protein sequence ID" value="RKR03366.1"/>
    <property type="molecule type" value="Genomic_DNA"/>
</dbReference>
<dbReference type="Pfam" id="PF22399">
    <property type="entry name" value="DUF6979"/>
    <property type="match status" value="1"/>
</dbReference>